<evidence type="ECO:0000259" key="3">
    <source>
        <dbReference type="Pfam" id="PF23357"/>
    </source>
</evidence>
<keyword evidence="1" id="KW-1133">Transmembrane helix</keyword>
<reference evidence="4 5" key="1">
    <citation type="submission" date="2016-10" db="EMBL/GenBank/DDBJ databases">
        <authorList>
            <person name="de Groot N.N."/>
        </authorList>
    </citation>
    <scope>NUCLEOTIDE SEQUENCE [LARGE SCALE GENOMIC DNA]</scope>
    <source>
        <strain evidence="4 5">DSM 15269</strain>
    </source>
</reference>
<dbReference type="Pfam" id="PF09822">
    <property type="entry name" value="ABC_transp_aux"/>
    <property type="match status" value="1"/>
</dbReference>
<name>A0A1H0B570_9BACT</name>
<dbReference type="AlphaFoldDB" id="A0A1H0B570"/>
<proteinExistence type="predicted"/>
<organism evidence="4 5">
    <name type="scientific">Desulfonauticus submarinus</name>
    <dbReference type="NCBI Taxonomy" id="206665"/>
    <lineage>
        <taxon>Bacteria</taxon>
        <taxon>Pseudomonadati</taxon>
        <taxon>Thermodesulfobacteriota</taxon>
        <taxon>Desulfovibrionia</taxon>
        <taxon>Desulfovibrionales</taxon>
        <taxon>Desulfonauticaceae</taxon>
        <taxon>Desulfonauticus</taxon>
    </lineage>
</organism>
<dbReference type="InterPro" id="IPR036249">
    <property type="entry name" value="Thioredoxin-like_sf"/>
</dbReference>
<evidence type="ECO:0000313" key="4">
    <source>
        <dbReference type="EMBL" id="SDN40825.1"/>
    </source>
</evidence>
<keyword evidence="1" id="KW-0812">Transmembrane</keyword>
<protein>
    <submittedName>
        <fullName evidence="4">ABC-type uncharacterized transport system involved in gliding motility, auxiliary component</fullName>
    </submittedName>
</protein>
<dbReference type="RefSeq" id="WP_092062996.1">
    <property type="nucleotide sequence ID" value="NZ_FNIN01000002.1"/>
</dbReference>
<dbReference type="InterPro" id="IPR029062">
    <property type="entry name" value="Class_I_gatase-like"/>
</dbReference>
<keyword evidence="5" id="KW-1185">Reference proteome</keyword>
<dbReference type="Pfam" id="PF23357">
    <property type="entry name" value="DUF7088"/>
    <property type="match status" value="1"/>
</dbReference>
<evidence type="ECO:0000259" key="2">
    <source>
        <dbReference type="Pfam" id="PF09822"/>
    </source>
</evidence>
<dbReference type="InterPro" id="IPR055396">
    <property type="entry name" value="DUF7088"/>
</dbReference>
<sequence length="449" mass="50932">MRRIQIFFTVLLGLVILVGVNVLVQKADWQVDLTKNKRYSLSNQSKKIVQDLKDKVTVLCFYRPGESGKKHLEELLKLYARESKNFSYEFIDPDRAPALAKEYDIYQSGQVVVIKGKKKEKLLFPNEEKLTNALIRLCNEEKGKVYIVKGHGEESLNGGERSIAKLDSILAEEGVQVEELSLLGLKEIPKDALAVLILGPKKDFLEVELKLLQKYLSKGGRLFIALAPEEKTNLTSFVTSQFKIKVLKGFILDPVGKLVVGSFMAALAQDYPYHAITDNFNVLTVFPTALGFELKKQTSSNKWKVGPLLQTGQGAWLETDIESLKQGKAEFDPKEDMQGPIVFAFWAERSLNSESKTKLKSRVLVFGDDDFFTDKYIGIGGNKDLLRNALRWIRERDAFISISKPKIANSFLFLKPGEKWILTWVPLVILPLVCLFMAILVVVRRRWEK</sequence>
<dbReference type="OrthoDB" id="9762687at2"/>
<feature type="transmembrane region" description="Helical" evidence="1">
    <location>
        <begin position="420"/>
        <end position="443"/>
    </location>
</feature>
<dbReference type="EMBL" id="FNIN01000002">
    <property type="protein sequence ID" value="SDN40825.1"/>
    <property type="molecule type" value="Genomic_DNA"/>
</dbReference>
<dbReference type="Gene3D" id="3.40.30.10">
    <property type="entry name" value="Glutaredoxin"/>
    <property type="match status" value="1"/>
</dbReference>
<evidence type="ECO:0000313" key="5">
    <source>
        <dbReference type="Proteomes" id="UP000199602"/>
    </source>
</evidence>
<dbReference type="Proteomes" id="UP000199602">
    <property type="component" value="Unassembled WGS sequence"/>
</dbReference>
<feature type="domain" description="DUF7088" evidence="3">
    <location>
        <begin position="35"/>
        <end position="125"/>
    </location>
</feature>
<keyword evidence="1" id="KW-0472">Membrane</keyword>
<gene>
    <name evidence="4" type="ORF">SAMN04488516_10243</name>
</gene>
<dbReference type="SUPFAM" id="SSF52833">
    <property type="entry name" value="Thioredoxin-like"/>
    <property type="match status" value="1"/>
</dbReference>
<evidence type="ECO:0000256" key="1">
    <source>
        <dbReference type="SAM" id="Phobius"/>
    </source>
</evidence>
<accession>A0A1H0B570</accession>
<dbReference type="SUPFAM" id="SSF52317">
    <property type="entry name" value="Class I glutamine amidotransferase-like"/>
    <property type="match status" value="1"/>
</dbReference>
<feature type="domain" description="ABC-type uncharacterised transport system" evidence="2">
    <location>
        <begin position="143"/>
        <end position="228"/>
    </location>
</feature>
<dbReference type="STRING" id="206665.SAMN04488516_10243"/>
<dbReference type="InterPro" id="IPR019196">
    <property type="entry name" value="ABC_transp_unknown"/>
</dbReference>